<dbReference type="EMBL" id="CAJVPV010037186">
    <property type="protein sequence ID" value="CAG8754537.1"/>
    <property type="molecule type" value="Genomic_DNA"/>
</dbReference>
<gene>
    <name evidence="2" type="ORF">AMORRO_LOCUS15515</name>
</gene>
<feature type="compositionally biased region" description="Polar residues" evidence="1">
    <location>
        <begin position="101"/>
        <end position="112"/>
    </location>
</feature>
<keyword evidence="3" id="KW-1185">Reference proteome</keyword>
<reference evidence="2" key="1">
    <citation type="submission" date="2021-06" db="EMBL/GenBank/DDBJ databases">
        <authorList>
            <person name="Kallberg Y."/>
            <person name="Tangrot J."/>
            <person name="Rosling A."/>
        </authorList>
    </citation>
    <scope>NUCLEOTIDE SEQUENCE</scope>
    <source>
        <strain evidence="2">CL551</strain>
    </source>
</reference>
<evidence type="ECO:0000256" key="1">
    <source>
        <dbReference type="SAM" id="MobiDB-lite"/>
    </source>
</evidence>
<protein>
    <submittedName>
        <fullName evidence="2">629_t:CDS:1</fullName>
    </submittedName>
</protein>
<name>A0A9N9IZ33_9GLOM</name>
<dbReference type="Proteomes" id="UP000789342">
    <property type="component" value="Unassembled WGS sequence"/>
</dbReference>
<dbReference type="AlphaFoldDB" id="A0A9N9IZ33"/>
<feature type="compositionally biased region" description="Polar residues" evidence="1">
    <location>
        <begin position="32"/>
        <end position="55"/>
    </location>
</feature>
<organism evidence="2 3">
    <name type="scientific">Acaulospora morrowiae</name>
    <dbReference type="NCBI Taxonomy" id="94023"/>
    <lineage>
        <taxon>Eukaryota</taxon>
        <taxon>Fungi</taxon>
        <taxon>Fungi incertae sedis</taxon>
        <taxon>Mucoromycota</taxon>
        <taxon>Glomeromycotina</taxon>
        <taxon>Glomeromycetes</taxon>
        <taxon>Diversisporales</taxon>
        <taxon>Acaulosporaceae</taxon>
        <taxon>Acaulospora</taxon>
    </lineage>
</organism>
<comment type="caution">
    <text evidence="2">The sequence shown here is derived from an EMBL/GenBank/DDBJ whole genome shotgun (WGS) entry which is preliminary data.</text>
</comment>
<feature type="compositionally biased region" description="Basic and acidic residues" evidence="1">
    <location>
        <begin position="114"/>
        <end position="126"/>
    </location>
</feature>
<feature type="non-terminal residue" evidence="2">
    <location>
        <position position="126"/>
    </location>
</feature>
<feature type="compositionally biased region" description="Acidic residues" evidence="1">
    <location>
        <begin position="18"/>
        <end position="27"/>
    </location>
</feature>
<feature type="region of interest" description="Disordered" evidence="1">
    <location>
        <begin position="101"/>
        <end position="126"/>
    </location>
</feature>
<accession>A0A9N9IZ33</accession>
<evidence type="ECO:0000313" key="3">
    <source>
        <dbReference type="Proteomes" id="UP000789342"/>
    </source>
</evidence>
<feature type="region of interest" description="Disordered" evidence="1">
    <location>
        <begin position="1"/>
        <end position="69"/>
    </location>
</feature>
<evidence type="ECO:0000313" key="2">
    <source>
        <dbReference type="EMBL" id="CAG8754537.1"/>
    </source>
</evidence>
<proteinExistence type="predicted"/>
<sequence length="126" mass="13932">MFVSDLARVPSKNINMEGNDDSDEVDDPLNFANDNFITPSHSKTPKPWNSYSEGYSSKHGKDAYTSNSSSRIFNSECSKTGLRHSSSSINSFSDCTTFNTTSTHKHSNSFGSNVKKEELVKKLQPA</sequence>